<feature type="domain" description="VWFA" evidence="2">
    <location>
        <begin position="40"/>
        <end position="311"/>
    </location>
</feature>
<reference evidence="3 4" key="1">
    <citation type="submission" date="2019-01" db="EMBL/GenBank/DDBJ databases">
        <title>High-quality draft genome of. Pseudomonas songnenensis str. L103, a full-fledged denitrifier isolated from 100 meters deep aquifer in a heavily nitrogen fertilized agricultural area.</title>
        <authorList>
            <person name="Liu M."/>
            <person name="Liu B."/>
        </authorList>
    </citation>
    <scope>NUCLEOTIDE SEQUENCE [LARGE SCALE GENOMIC DNA]</scope>
    <source>
        <strain evidence="3 4">L103</strain>
    </source>
</reference>
<evidence type="ECO:0000256" key="1">
    <source>
        <dbReference type="SAM" id="SignalP"/>
    </source>
</evidence>
<evidence type="ECO:0000313" key="4">
    <source>
        <dbReference type="Proteomes" id="UP000282800"/>
    </source>
</evidence>
<dbReference type="InterPro" id="IPR002035">
    <property type="entry name" value="VWF_A"/>
</dbReference>
<dbReference type="Proteomes" id="UP000282800">
    <property type="component" value="Unassembled WGS sequence"/>
</dbReference>
<name>A0A482UJQ0_9PSED</name>
<dbReference type="EMBL" id="RWYU02000001">
    <property type="protein sequence ID" value="RYJ63810.1"/>
    <property type="molecule type" value="Genomic_DNA"/>
</dbReference>
<keyword evidence="1" id="KW-0732">Signal</keyword>
<proteinExistence type="predicted"/>
<accession>A0A482UJQ0</accession>
<organism evidence="3 4">
    <name type="scientific">Pseudomonas songnenensis</name>
    <dbReference type="NCBI Taxonomy" id="1176259"/>
    <lineage>
        <taxon>Bacteria</taxon>
        <taxon>Pseudomonadati</taxon>
        <taxon>Pseudomonadota</taxon>
        <taxon>Gammaproteobacteria</taxon>
        <taxon>Pseudomonadales</taxon>
        <taxon>Pseudomonadaceae</taxon>
        <taxon>Pseudomonas</taxon>
    </lineage>
</organism>
<dbReference type="AlphaFoldDB" id="A0A482UJQ0"/>
<dbReference type="RefSeq" id="WP_126188383.1">
    <property type="nucleotide sequence ID" value="NZ_RWYU02000001.1"/>
</dbReference>
<feature type="signal peptide" evidence="1">
    <location>
        <begin position="1"/>
        <end position="19"/>
    </location>
</feature>
<feature type="chain" id="PRO_5020332132" evidence="1">
    <location>
        <begin position="20"/>
        <end position="1005"/>
    </location>
</feature>
<dbReference type="OrthoDB" id="7156875at2"/>
<gene>
    <name evidence="3" type="ORF">EJA06_000805</name>
</gene>
<evidence type="ECO:0000259" key="2">
    <source>
        <dbReference type="PROSITE" id="PS50234"/>
    </source>
</evidence>
<dbReference type="SUPFAM" id="SSF53300">
    <property type="entry name" value="vWA-like"/>
    <property type="match status" value="1"/>
</dbReference>
<protein>
    <submittedName>
        <fullName evidence="3">Pilus assembly protein PilY</fullName>
    </submittedName>
</protein>
<evidence type="ECO:0000313" key="3">
    <source>
        <dbReference type="EMBL" id="RYJ63810.1"/>
    </source>
</evidence>
<sequence>MKTYFNRFLLALAASLAQAASAEDIDLFVGVPSSSTGAPNVLIILDNTANWNDAFSNEMAALRSVVSALPEDKFRLGIMMFTETGGNNSGPDGAYVRAALRPMDAANKTAMANLVTSFDKLGDKSNGGKVSKAMQEAYLYFAGATPHAGNNKAKTDFAGNRGVSTASDAVYALPNNALASKDATSYRSPIVSGCGKNYIIYISNGPAQDNSSDITQATTALAGLGGSTTTIPITPSDSQDNVADEWARFMKKSGEQITTYTIDINRTTNRQGLGWTALLQSMARTSDGKYFDVTSTGNQIVDALNAIFSEVQATNSVFASVSLPVSVNAQGTYLNQVFIGMFRPDADGFPRWYGNLKQYKLGYIGSDLRLLDADGVSAINSNTGFITECARSFWTPTAADSYWSFSARGNCLTGADSSGSNSPDGNIVEKGGQGYLLRASSTRNMLTCGTAGGCTSLTSFSTANNGISATALGAANETERTALINWARGVDLKDENGNGNVSEMRPSVHGDVVHSRPVAINYGTAGNPNVVAFYGGNDGALRAVVGNRTSALGTHAAGSELWSFMPPEFYGKIKRLYDNNVPISFPGYSGTSTPKPKDYGMDGPVVAYQDESSAWIYATMRRGGRAVYAFNVNTPASPSLKWKRGCPNNFDANGGVVDTSCSDGFSGIGQTWAPPKLLKASGYGSGTAPMLIMGGGYDTCEDGDPHTCTDATKGNKVYVLDADSGELLRTFDTQRSVVSDVTLVRNSAGQALYGYLADLGGNVYRITMGASAPLQWTMTRIAALGCDTAGTCTRNRKFMFAPDIVADGADYVLMLGSGDREKPLLDYDDAAATTNYFFMLRDRPSDSTWLTSEASNCGGNLLCMNSLLGVTTQSAPTTTSLGQKKGWYLQLDATEQVVTSAITVFGDVTFSTHQPRVPTTGVCSGLGETRVYTVNYLTGQGVYHDVVGDGLPPSPVAGMVTLDDGVTTVPFVIGADPSSPLQGSPPINPASVMQPTSRVFWNVEQ</sequence>
<dbReference type="InterPro" id="IPR036465">
    <property type="entry name" value="vWFA_dom_sf"/>
</dbReference>
<comment type="caution">
    <text evidence="3">The sequence shown here is derived from an EMBL/GenBank/DDBJ whole genome shotgun (WGS) entry which is preliminary data.</text>
</comment>
<dbReference type="PROSITE" id="PS50234">
    <property type="entry name" value="VWFA"/>
    <property type="match status" value="1"/>
</dbReference>
<dbReference type="Gene3D" id="3.40.50.410">
    <property type="entry name" value="von Willebrand factor, type A domain"/>
    <property type="match status" value="1"/>
</dbReference>